<reference evidence="2" key="1">
    <citation type="submission" date="2018-06" db="EMBL/GenBank/DDBJ databases">
        <authorList>
            <person name="Zhirakovskaya E."/>
        </authorList>
    </citation>
    <scope>NUCLEOTIDE SEQUENCE</scope>
</reference>
<name>A0A3B1BUA2_9ZZZZ</name>
<accession>A0A3B1BUA2</accession>
<dbReference type="AlphaFoldDB" id="A0A3B1BUA2"/>
<gene>
    <name evidence="2" type="ORF">MNBD_NITROSPINAE04-1785</name>
</gene>
<dbReference type="EMBL" id="UOGA01000211">
    <property type="protein sequence ID" value="VAX21876.1"/>
    <property type="molecule type" value="Genomic_DNA"/>
</dbReference>
<feature type="region of interest" description="Disordered" evidence="1">
    <location>
        <begin position="42"/>
        <end position="61"/>
    </location>
</feature>
<protein>
    <submittedName>
        <fullName evidence="2">Uncharacterized protein</fullName>
    </submittedName>
</protein>
<evidence type="ECO:0000313" key="2">
    <source>
        <dbReference type="EMBL" id="VAX21876.1"/>
    </source>
</evidence>
<proteinExistence type="predicted"/>
<sequence length="61" mass="6745">MNGSGSIELVKGDITEMETDAIGKWLGRAHNGWCSIIRQENRTPPLRVRASPPRKGGDKQQ</sequence>
<evidence type="ECO:0000256" key="1">
    <source>
        <dbReference type="SAM" id="MobiDB-lite"/>
    </source>
</evidence>
<organism evidence="2">
    <name type="scientific">hydrothermal vent metagenome</name>
    <dbReference type="NCBI Taxonomy" id="652676"/>
    <lineage>
        <taxon>unclassified sequences</taxon>
        <taxon>metagenomes</taxon>
        <taxon>ecological metagenomes</taxon>
    </lineage>
</organism>